<dbReference type="EMBL" id="RKLQ01000001">
    <property type="protein sequence ID" value="MBX0302948.1"/>
    <property type="molecule type" value="Genomic_DNA"/>
</dbReference>
<keyword evidence="3" id="KW-1185">Reference proteome</keyword>
<name>A0A8J7YKN8_9EURY</name>
<sequence length="121" mass="13384">MFGSILVGVAVALVLRNLGYPVVGEAVYWLGILAFFAIWKGTDIQLVDERDWELERRASLTAFQIIGAVAVVGFSAARLLTWLTDYTFAPMVQAMLQGAFYGLVGFVVAFGVSYLYHRSRL</sequence>
<feature type="transmembrane region" description="Helical" evidence="1">
    <location>
        <begin position="20"/>
        <end position="39"/>
    </location>
</feature>
<dbReference type="AlphaFoldDB" id="A0A8J7YKN8"/>
<reference evidence="2" key="1">
    <citation type="submission" date="2021-06" db="EMBL/GenBank/DDBJ databases">
        <title>Halomicroarcula sp. F24A a new haloarchaeum isolated from saline soil.</title>
        <authorList>
            <person name="Duran-Viseras A."/>
            <person name="Sanchez-Porro C."/>
            <person name="Ventosa A."/>
        </authorList>
    </citation>
    <scope>NUCLEOTIDE SEQUENCE</scope>
    <source>
        <strain evidence="2">F24A</strain>
    </source>
</reference>
<dbReference type="Proteomes" id="UP000783863">
    <property type="component" value="Unassembled WGS sequence"/>
</dbReference>
<accession>A0A8J7YKN8</accession>
<keyword evidence="1" id="KW-0812">Transmembrane</keyword>
<gene>
    <name evidence="2" type="ORF">EGD98_04590</name>
</gene>
<protein>
    <submittedName>
        <fullName evidence="2">DUF2178 domain-containing protein</fullName>
    </submittedName>
</protein>
<comment type="caution">
    <text evidence="2">The sequence shown here is derived from an EMBL/GenBank/DDBJ whole genome shotgun (WGS) entry which is preliminary data.</text>
</comment>
<keyword evidence="1" id="KW-1133">Transmembrane helix</keyword>
<dbReference type="Pfam" id="PF09946">
    <property type="entry name" value="DUF2178"/>
    <property type="match status" value="1"/>
</dbReference>
<feature type="transmembrane region" description="Helical" evidence="1">
    <location>
        <begin position="60"/>
        <end position="83"/>
    </location>
</feature>
<keyword evidence="1" id="KW-0472">Membrane</keyword>
<evidence type="ECO:0000313" key="2">
    <source>
        <dbReference type="EMBL" id="MBX0302948.1"/>
    </source>
</evidence>
<feature type="transmembrane region" description="Helical" evidence="1">
    <location>
        <begin position="95"/>
        <end position="116"/>
    </location>
</feature>
<organism evidence="2 3">
    <name type="scientific">Haloarcula salinisoli</name>
    <dbReference type="NCBI Taxonomy" id="2487746"/>
    <lineage>
        <taxon>Archaea</taxon>
        <taxon>Methanobacteriati</taxon>
        <taxon>Methanobacteriota</taxon>
        <taxon>Stenosarchaea group</taxon>
        <taxon>Halobacteria</taxon>
        <taxon>Halobacteriales</taxon>
        <taxon>Haloarculaceae</taxon>
        <taxon>Haloarcula</taxon>
    </lineage>
</organism>
<evidence type="ECO:0000256" key="1">
    <source>
        <dbReference type="SAM" id="Phobius"/>
    </source>
</evidence>
<evidence type="ECO:0000313" key="3">
    <source>
        <dbReference type="Proteomes" id="UP000783863"/>
    </source>
</evidence>
<proteinExistence type="predicted"/>
<dbReference type="InterPro" id="IPR019235">
    <property type="entry name" value="DUF2178_TM"/>
</dbReference>